<organism evidence="3 4">
    <name type="scientific">Solirubrobacter ginsenosidimutans</name>
    <dbReference type="NCBI Taxonomy" id="490573"/>
    <lineage>
        <taxon>Bacteria</taxon>
        <taxon>Bacillati</taxon>
        <taxon>Actinomycetota</taxon>
        <taxon>Thermoleophilia</taxon>
        <taxon>Solirubrobacterales</taxon>
        <taxon>Solirubrobacteraceae</taxon>
        <taxon>Solirubrobacter</taxon>
    </lineage>
</organism>
<sequence>MLGARDEVAAWLGLSAGGRALPPAAPPRRRPAPSREPPAVDDVVPVAGVFIGRFPVTNAAFARFRPDHPRVGEEQLADHPVVLVTRADAIAFCASLGARLPTGTEWEAAARGDDERPWPWGHTFDADRCNCAEAAWGWTVPVRTHPEGASPCGAEQLAGNVWEWVSDTGEDGWGVVRGGSYLDTQHGLHAARVLPADPERATGTTGFRIVFDRDARRSGWTGSS</sequence>
<dbReference type="Proteomes" id="UP001149140">
    <property type="component" value="Unassembled WGS sequence"/>
</dbReference>
<dbReference type="Gene3D" id="3.90.1580.10">
    <property type="entry name" value="paralog of FGE (formylglycine-generating enzyme)"/>
    <property type="match status" value="1"/>
</dbReference>
<gene>
    <name evidence="3" type="ORF">OM076_37925</name>
</gene>
<dbReference type="InterPro" id="IPR016187">
    <property type="entry name" value="CTDL_fold"/>
</dbReference>
<dbReference type="InterPro" id="IPR051043">
    <property type="entry name" value="Sulfatase_Mod_Factor_Kinase"/>
</dbReference>
<feature type="region of interest" description="Disordered" evidence="1">
    <location>
        <begin position="20"/>
        <end position="39"/>
    </location>
</feature>
<evidence type="ECO:0000259" key="2">
    <source>
        <dbReference type="Pfam" id="PF03781"/>
    </source>
</evidence>
<dbReference type="EMBL" id="JAPDOD010000058">
    <property type="protein sequence ID" value="MDA0166105.1"/>
    <property type="molecule type" value="Genomic_DNA"/>
</dbReference>
<dbReference type="AlphaFoldDB" id="A0A9X3N0D7"/>
<protein>
    <submittedName>
        <fullName evidence="3">Formylglycine-generating enzyme family protein</fullName>
    </submittedName>
</protein>
<dbReference type="PANTHER" id="PTHR23150:SF19">
    <property type="entry name" value="FORMYLGLYCINE-GENERATING ENZYME"/>
    <property type="match status" value="1"/>
</dbReference>
<dbReference type="PANTHER" id="PTHR23150">
    <property type="entry name" value="SULFATASE MODIFYING FACTOR 1, 2"/>
    <property type="match status" value="1"/>
</dbReference>
<name>A0A9X3N0D7_9ACTN</name>
<comment type="caution">
    <text evidence="3">The sequence shown here is derived from an EMBL/GenBank/DDBJ whole genome shotgun (WGS) entry which is preliminary data.</text>
</comment>
<accession>A0A9X3N0D7</accession>
<dbReference type="Pfam" id="PF03781">
    <property type="entry name" value="FGE-sulfatase"/>
    <property type="match status" value="1"/>
</dbReference>
<keyword evidence="4" id="KW-1185">Reference proteome</keyword>
<evidence type="ECO:0000256" key="1">
    <source>
        <dbReference type="SAM" id="MobiDB-lite"/>
    </source>
</evidence>
<proteinExistence type="predicted"/>
<feature type="domain" description="Sulfatase-modifying factor enzyme-like" evidence="2">
    <location>
        <begin position="46"/>
        <end position="210"/>
    </location>
</feature>
<dbReference type="GO" id="GO:0120147">
    <property type="term" value="F:formylglycine-generating oxidase activity"/>
    <property type="evidence" value="ECO:0007669"/>
    <property type="project" value="TreeGrafter"/>
</dbReference>
<dbReference type="InterPro" id="IPR005532">
    <property type="entry name" value="SUMF_dom"/>
</dbReference>
<dbReference type="SUPFAM" id="SSF56436">
    <property type="entry name" value="C-type lectin-like"/>
    <property type="match status" value="1"/>
</dbReference>
<reference evidence="3" key="1">
    <citation type="submission" date="2022-10" db="EMBL/GenBank/DDBJ databases">
        <title>The WGS of Solirubrobacter ginsenosidimutans DSM 21036.</title>
        <authorList>
            <person name="Jiang Z."/>
        </authorList>
    </citation>
    <scope>NUCLEOTIDE SEQUENCE</scope>
    <source>
        <strain evidence="3">DSM 21036</strain>
    </source>
</reference>
<evidence type="ECO:0000313" key="4">
    <source>
        <dbReference type="Proteomes" id="UP001149140"/>
    </source>
</evidence>
<evidence type="ECO:0000313" key="3">
    <source>
        <dbReference type="EMBL" id="MDA0166105.1"/>
    </source>
</evidence>
<dbReference type="RefSeq" id="WP_270045365.1">
    <property type="nucleotide sequence ID" value="NZ_JAPDOD010000058.1"/>
</dbReference>
<dbReference type="InterPro" id="IPR042095">
    <property type="entry name" value="SUMF_sf"/>
</dbReference>